<organism evidence="3 4">
    <name type="scientific">Colwellia ponticola</name>
    <dbReference type="NCBI Taxonomy" id="2304625"/>
    <lineage>
        <taxon>Bacteria</taxon>
        <taxon>Pseudomonadati</taxon>
        <taxon>Pseudomonadota</taxon>
        <taxon>Gammaproteobacteria</taxon>
        <taxon>Alteromonadales</taxon>
        <taxon>Colwelliaceae</taxon>
        <taxon>Colwellia</taxon>
    </lineage>
</organism>
<dbReference type="Pfam" id="PF21742">
    <property type="entry name" value="DUF6868"/>
    <property type="match status" value="1"/>
</dbReference>
<comment type="caution">
    <text evidence="3">The sequence shown here is derived from an EMBL/GenBank/DDBJ whole genome shotgun (WGS) entry which is preliminary data.</text>
</comment>
<protein>
    <recommendedName>
        <fullName evidence="2">DUF6868 domain-containing protein</fullName>
    </recommendedName>
</protein>
<sequence length="81" mass="9283">MDINVITAFFGWCLLINVAIYSLSTLLLFTFNDWIIKLHSNISGVNACELPRLYFQYLAHFKIAITVFSLVPYLALKLLVN</sequence>
<keyword evidence="1" id="KW-0472">Membrane</keyword>
<dbReference type="Proteomes" id="UP000307702">
    <property type="component" value="Unassembled WGS sequence"/>
</dbReference>
<feature type="transmembrane region" description="Helical" evidence="1">
    <location>
        <begin position="6"/>
        <end position="32"/>
    </location>
</feature>
<accession>A0A8H2JK06</accession>
<keyword evidence="1" id="KW-1133">Transmembrane helix</keyword>
<reference evidence="3 4" key="1">
    <citation type="submission" date="2019-05" db="EMBL/GenBank/DDBJ databases">
        <title>Colwellia ponticola sp. nov., isolated from seawater.</title>
        <authorList>
            <person name="Yoon J.-H."/>
        </authorList>
    </citation>
    <scope>NUCLEOTIDE SEQUENCE [LARGE SCALE GENOMIC DNA]</scope>
    <source>
        <strain evidence="3 4">OISW-25</strain>
    </source>
</reference>
<gene>
    <name evidence="3" type="ORF">FCS21_11325</name>
</gene>
<keyword evidence="1" id="KW-0812">Transmembrane</keyword>
<feature type="domain" description="DUF6868" evidence="2">
    <location>
        <begin position="1"/>
        <end position="79"/>
    </location>
</feature>
<evidence type="ECO:0000256" key="1">
    <source>
        <dbReference type="SAM" id="Phobius"/>
    </source>
</evidence>
<name>A0A8H2JK06_9GAMM</name>
<dbReference type="RefSeq" id="WP_138623453.1">
    <property type="nucleotide sequence ID" value="NZ_SZVP01000011.1"/>
</dbReference>
<evidence type="ECO:0000259" key="2">
    <source>
        <dbReference type="Pfam" id="PF21742"/>
    </source>
</evidence>
<keyword evidence="4" id="KW-1185">Reference proteome</keyword>
<evidence type="ECO:0000313" key="3">
    <source>
        <dbReference type="EMBL" id="TMM43992.1"/>
    </source>
</evidence>
<dbReference type="AlphaFoldDB" id="A0A8H2JK06"/>
<feature type="transmembrane region" description="Helical" evidence="1">
    <location>
        <begin position="53"/>
        <end position="75"/>
    </location>
</feature>
<dbReference type="InterPro" id="IPR049220">
    <property type="entry name" value="DUF6868"/>
</dbReference>
<dbReference type="EMBL" id="SZVP01000011">
    <property type="protein sequence ID" value="TMM43992.1"/>
    <property type="molecule type" value="Genomic_DNA"/>
</dbReference>
<dbReference type="OrthoDB" id="5918912at2"/>
<evidence type="ECO:0000313" key="4">
    <source>
        <dbReference type="Proteomes" id="UP000307702"/>
    </source>
</evidence>
<proteinExistence type="predicted"/>